<dbReference type="Proteomes" id="UP000243217">
    <property type="component" value="Unassembled WGS sequence"/>
</dbReference>
<keyword evidence="2" id="KW-1185">Reference proteome</keyword>
<gene>
    <name evidence="1" type="ORF">THRCLA_22778</name>
</gene>
<evidence type="ECO:0000313" key="2">
    <source>
        <dbReference type="Proteomes" id="UP000243217"/>
    </source>
</evidence>
<sequence>MEKPELYEGLNRQLVELHASLGELQSNLQRTIAVSAQMHSMGHAFEGIVQPASQSINSSQTSSK</sequence>
<accession>A0A1V9YTI9</accession>
<organism evidence="1 2">
    <name type="scientific">Thraustotheca clavata</name>
    <dbReference type="NCBI Taxonomy" id="74557"/>
    <lineage>
        <taxon>Eukaryota</taxon>
        <taxon>Sar</taxon>
        <taxon>Stramenopiles</taxon>
        <taxon>Oomycota</taxon>
        <taxon>Saprolegniomycetes</taxon>
        <taxon>Saprolegniales</taxon>
        <taxon>Achlyaceae</taxon>
        <taxon>Thraustotheca</taxon>
    </lineage>
</organism>
<dbReference type="OrthoDB" id="64439at2759"/>
<proteinExistence type="predicted"/>
<reference evidence="1 2" key="1">
    <citation type="journal article" date="2014" name="Genome Biol. Evol.">
        <title>The secreted proteins of Achlya hypogyna and Thraustotheca clavata identify the ancestral oomycete secretome and reveal gene acquisitions by horizontal gene transfer.</title>
        <authorList>
            <person name="Misner I."/>
            <person name="Blouin N."/>
            <person name="Leonard G."/>
            <person name="Richards T.A."/>
            <person name="Lane C.E."/>
        </authorList>
    </citation>
    <scope>NUCLEOTIDE SEQUENCE [LARGE SCALE GENOMIC DNA]</scope>
    <source>
        <strain evidence="1 2">ATCC 34112</strain>
    </source>
</reference>
<dbReference type="EMBL" id="JNBS01002959">
    <property type="protein sequence ID" value="OQR88893.1"/>
    <property type="molecule type" value="Genomic_DNA"/>
</dbReference>
<evidence type="ECO:0000313" key="1">
    <source>
        <dbReference type="EMBL" id="OQR88893.1"/>
    </source>
</evidence>
<dbReference type="AlphaFoldDB" id="A0A1V9YTI9"/>
<protein>
    <submittedName>
        <fullName evidence="1">Uncharacterized protein</fullName>
    </submittedName>
</protein>
<name>A0A1V9YTI9_9STRA</name>
<comment type="caution">
    <text evidence="1">The sequence shown here is derived from an EMBL/GenBank/DDBJ whole genome shotgun (WGS) entry which is preliminary data.</text>
</comment>